<feature type="compositionally biased region" description="Pro residues" evidence="1">
    <location>
        <begin position="209"/>
        <end position="221"/>
    </location>
</feature>
<feature type="region of interest" description="Disordered" evidence="1">
    <location>
        <begin position="199"/>
        <end position="237"/>
    </location>
</feature>
<dbReference type="AlphaFoldDB" id="A0A7G2EDV5"/>
<accession>A0A7G2EDV5</accession>
<proteinExistence type="predicted"/>
<feature type="compositionally biased region" description="Basic and acidic residues" evidence="1">
    <location>
        <begin position="152"/>
        <end position="161"/>
    </location>
</feature>
<feature type="compositionally biased region" description="Basic and acidic residues" evidence="1">
    <location>
        <begin position="1"/>
        <end position="22"/>
    </location>
</feature>
<dbReference type="PANTHER" id="PTHR34555">
    <property type="entry name" value="INTEGRAL MEMBRANE HEMOLYSIN-III-LIKE PROTEIN"/>
    <property type="match status" value="1"/>
</dbReference>
<dbReference type="EMBL" id="LR881467">
    <property type="protein sequence ID" value="CAD5321433.1"/>
    <property type="molecule type" value="Genomic_DNA"/>
</dbReference>
<evidence type="ECO:0000256" key="1">
    <source>
        <dbReference type="SAM" id="MobiDB-lite"/>
    </source>
</evidence>
<evidence type="ECO:0000313" key="3">
    <source>
        <dbReference type="Proteomes" id="UP000516314"/>
    </source>
</evidence>
<sequence>MNLVKNRDDETCRRTEERKKSVENGNLNSSSVDHRFTSASRAFTQKKLDDLKSLFVSLASKSHSNDQYVSYPVFQCPNLLFFSNSQKLTKGNSTISLGSVVLHLCFFCWYQPSEEMRKTPSLGAELLCSYSLSDPSPSPSPFSSEMEIPEGTPKDSEKAIEQDTVSSIGVKKPPVDSPATTNAASGRLVYVRRRVEVDTSKAAASTTNPNPPPTKAPPQIPSSPAQAQAQEPTPTSHKLDWEERYLHLQMLLNKLNQSDRTDHVQMLWSLSSAELSKHAVDLEKRSIQFSLEEAREMQRVAALNVLGRSVNSIKSTSNE</sequence>
<dbReference type="Proteomes" id="UP000516314">
    <property type="component" value="Chromosome 2"/>
</dbReference>
<feature type="region of interest" description="Disordered" evidence="1">
    <location>
        <begin position="1"/>
        <end position="28"/>
    </location>
</feature>
<feature type="region of interest" description="Disordered" evidence="1">
    <location>
        <begin position="138"/>
        <end position="187"/>
    </location>
</feature>
<dbReference type="PANTHER" id="PTHR34555:SF1">
    <property type="entry name" value="INTEGRAL MEMBRANE HEMOLYSIN-III-LIKE PROTEIN"/>
    <property type="match status" value="1"/>
</dbReference>
<evidence type="ECO:0000313" key="2">
    <source>
        <dbReference type="EMBL" id="CAD5321433.1"/>
    </source>
</evidence>
<name>A0A7G2EDV5_ARATH</name>
<organism evidence="2 3">
    <name type="scientific">Arabidopsis thaliana</name>
    <name type="common">Mouse-ear cress</name>
    <dbReference type="NCBI Taxonomy" id="3702"/>
    <lineage>
        <taxon>Eukaryota</taxon>
        <taxon>Viridiplantae</taxon>
        <taxon>Streptophyta</taxon>
        <taxon>Embryophyta</taxon>
        <taxon>Tracheophyta</taxon>
        <taxon>Spermatophyta</taxon>
        <taxon>Magnoliopsida</taxon>
        <taxon>eudicotyledons</taxon>
        <taxon>Gunneridae</taxon>
        <taxon>Pentapetalae</taxon>
        <taxon>rosids</taxon>
        <taxon>malvids</taxon>
        <taxon>Brassicales</taxon>
        <taxon>Brassicaceae</taxon>
        <taxon>Camelineae</taxon>
        <taxon>Arabidopsis</taxon>
    </lineage>
</organism>
<gene>
    <name evidence="2" type="ORF">AT9943_LOCUS9500</name>
</gene>
<protein>
    <submittedName>
        <fullName evidence="2">(thale cress) hypothetical protein</fullName>
    </submittedName>
</protein>
<reference evidence="2 3" key="1">
    <citation type="submission" date="2020-09" db="EMBL/GenBank/DDBJ databases">
        <authorList>
            <person name="Ashkenazy H."/>
        </authorList>
    </citation>
    <scope>NUCLEOTIDE SEQUENCE [LARGE SCALE GENOMIC DNA]</scope>
    <source>
        <strain evidence="3">cv. Cdm-0</strain>
    </source>
</reference>